<dbReference type="GO" id="GO:0045454">
    <property type="term" value="P:cell redox homeostasis"/>
    <property type="evidence" value="ECO:0007669"/>
    <property type="project" value="InterPro"/>
</dbReference>
<dbReference type="GO" id="GO:0005886">
    <property type="term" value="C:plasma membrane"/>
    <property type="evidence" value="ECO:0007669"/>
    <property type="project" value="UniProtKB-SubCell"/>
</dbReference>
<dbReference type="PANTHER" id="PTHR43394:SF1">
    <property type="entry name" value="ATP-BINDING CASSETTE SUB-FAMILY B MEMBER 10, MITOCHONDRIAL"/>
    <property type="match status" value="1"/>
</dbReference>
<evidence type="ECO:0000259" key="9">
    <source>
        <dbReference type="PROSITE" id="PS50929"/>
    </source>
</evidence>
<organism evidence="10">
    <name type="scientific">Sporolactobacillus sp. Y61</name>
    <dbReference type="NCBI Taxonomy" id="3160863"/>
    <lineage>
        <taxon>Bacteria</taxon>
        <taxon>Bacillati</taxon>
        <taxon>Bacillota</taxon>
        <taxon>Bacilli</taxon>
        <taxon>Bacillales</taxon>
        <taxon>Sporolactobacillaceae</taxon>
        <taxon>Sporolactobacillus</taxon>
    </lineage>
</organism>
<dbReference type="RefSeq" id="WP_353947622.1">
    <property type="nucleotide sequence ID" value="NZ_CP159510.1"/>
</dbReference>
<evidence type="ECO:0000256" key="7">
    <source>
        <dbReference type="SAM" id="Phobius"/>
    </source>
</evidence>
<keyword evidence="4" id="KW-0067">ATP-binding</keyword>
<dbReference type="InterPro" id="IPR039421">
    <property type="entry name" value="Type_1_exporter"/>
</dbReference>
<evidence type="ECO:0000256" key="5">
    <source>
        <dbReference type="ARBA" id="ARBA00022989"/>
    </source>
</evidence>
<dbReference type="SUPFAM" id="SSF90123">
    <property type="entry name" value="ABC transporter transmembrane region"/>
    <property type="match status" value="1"/>
</dbReference>
<reference evidence="10" key="1">
    <citation type="submission" date="2024-06" db="EMBL/GenBank/DDBJ databases">
        <authorList>
            <person name="Fan A."/>
            <person name="Zhang F.Y."/>
            <person name="Zhang L."/>
        </authorList>
    </citation>
    <scope>NUCLEOTIDE SEQUENCE</scope>
    <source>
        <strain evidence="10">Y61</strain>
    </source>
</reference>
<dbReference type="GO" id="GO:0034775">
    <property type="term" value="P:glutathione transmembrane transport"/>
    <property type="evidence" value="ECO:0007669"/>
    <property type="project" value="InterPro"/>
</dbReference>
<keyword evidence="3" id="KW-0547">Nucleotide-binding</keyword>
<dbReference type="EMBL" id="CP159510">
    <property type="protein sequence ID" value="XCJ15889.1"/>
    <property type="molecule type" value="Genomic_DNA"/>
</dbReference>
<keyword evidence="2 7" id="KW-0812">Transmembrane</keyword>
<feature type="domain" description="ABC transmembrane type-1" evidence="9">
    <location>
        <begin position="17"/>
        <end position="301"/>
    </location>
</feature>
<dbReference type="PROSITE" id="PS50893">
    <property type="entry name" value="ABC_TRANSPORTER_2"/>
    <property type="match status" value="1"/>
</dbReference>
<dbReference type="GO" id="GO:0015421">
    <property type="term" value="F:ABC-type oligopeptide transporter activity"/>
    <property type="evidence" value="ECO:0007669"/>
    <property type="project" value="TreeGrafter"/>
</dbReference>
<evidence type="ECO:0000259" key="8">
    <source>
        <dbReference type="PROSITE" id="PS50893"/>
    </source>
</evidence>
<dbReference type="PANTHER" id="PTHR43394">
    <property type="entry name" value="ATP-DEPENDENT PERMEASE MDL1, MITOCHONDRIAL"/>
    <property type="match status" value="1"/>
</dbReference>
<feature type="transmembrane region" description="Helical" evidence="7">
    <location>
        <begin position="16"/>
        <end position="40"/>
    </location>
</feature>
<evidence type="ECO:0000256" key="4">
    <source>
        <dbReference type="ARBA" id="ARBA00022840"/>
    </source>
</evidence>
<comment type="subcellular location">
    <subcellularLocation>
        <location evidence="1">Cell membrane</location>
        <topology evidence="1">Multi-pass membrane protein</topology>
    </subcellularLocation>
</comment>
<feature type="transmembrane region" description="Helical" evidence="7">
    <location>
        <begin position="156"/>
        <end position="181"/>
    </location>
</feature>
<dbReference type="InterPro" id="IPR036640">
    <property type="entry name" value="ABC1_TM_sf"/>
</dbReference>
<dbReference type="InterPro" id="IPR014223">
    <property type="entry name" value="ABC_CydC/D"/>
</dbReference>
<dbReference type="SMART" id="SM00382">
    <property type="entry name" value="AAA"/>
    <property type="match status" value="1"/>
</dbReference>
<accession>A0AAU8ID35</accession>
<dbReference type="PROSITE" id="PS50929">
    <property type="entry name" value="ABC_TM1F"/>
    <property type="match status" value="1"/>
</dbReference>
<evidence type="ECO:0000256" key="3">
    <source>
        <dbReference type="ARBA" id="ARBA00022741"/>
    </source>
</evidence>
<dbReference type="InterPro" id="IPR003593">
    <property type="entry name" value="AAA+_ATPase"/>
</dbReference>
<name>A0AAU8ID35_9BACL</name>
<gene>
    <name evidence="10" type="primary">cydC</name>
    <name evidence="10" type="ORF">ABNN70_09170</name>
</gene>
<feature type="transmembrane region" description="Helical" evidence="7">
    <location>
        <begin position="128"/>
        <end position="150"/>
    </location>
</feature>
<feature type="transmembrane region" description="Helical" evidence="7">
    <location>
        <begin position="244"/>
        <end position="262"/>
    </location>
</feature>
<proteinExistence type="predicted"/>
<keyword evidence="5 7" id="KW-1133">Transmembrane helix</keyword>
<dbReference type="GO" id="GO:0005524">
    <property type="term" value="F:ATP binding"/>
    <property type="evidence" value="ECO:0007669"/>
    <property type="project" value="UniProtKB-KW"/>
</dbReference>
<dbReference type="Pfam" id="PF00005">
    <property type="entry name" value="ABC_tran"/>
    <property type="match status" value="1"/>
</dbReference>
<dbReference type="AlphaFoldDB" id="A0AAU8ID35"/>
<dbReference type="InterPro" id="IPR003439">
    <property type="entry name" value="ABC_transporter-like_ATP-bd"/>
</dbReference>
<dbReference type="InterPro" id="IPR011527">
    <property type="entry name" value="ABC1_TM_dom"/>
</dbReference>
<evidence type="ECO:0000256" key="6">
    <source>
        <dbReference type="ARBA" id="ARBA00023136"/>
    </source>
</evidence>
<evidence type="ECO:0000313" key="10">
    <source>
        <dbReference type="EMBL" id="XCJ15889.1"/>
    </source>
</evidence>
<dbReference type="GO" id="GO:0016887">
    <property type="term" value="F:ATP hydrolysis activity"/>
    <property type="evidence" value="ECO:0007669"/>
    <property type="project" value="InterPro"/>
</dbReference>
<dbReference type="SUPFAM" id="SSF52540">
    <property type="entry name" value="P-loop containing nucleoside triphosphate hydrolases"/>
    <property type="match status" value="1"/>
</dbReference>
<dbReference type="Gene3D" id="3.40.50.300">
    <property type="entry name" value="P-loop containing nucleotide triphosphate hydrolases"/>
    <property type="match status" value="1"/>
</dbReference>
<dbReference type="Gene3D" id="1.20.1560.10">
    <property type="entry name" value="ABC transporter type 1, transmembrane domain"/>
    <property type="match status" value="1"/>
</dbReference>
<evidence type="ECO:0000256" key="2">
    <source>
        <dbReference type="ARBA" id="ARBA00022692"/>
    </source>
</evidence>
<evidence type="ECO:0000256" key="1">
    <source>
        <dbReference type="ARBA" id="ARBA00004651"/>
    </source>
</evidence>
<dbReference type="NCBIfam" id="TIGR02868">
    <property type="entry name" value="CydC"/>
    <property type="match status" value="1"/>
</dbReference>
<keyword evidence="6 7" id="KW-0472">Membrane</keyword>
<feature type="transmembrane region" description="Helical" evidence="7">
    <location>
        <begin position="52"/>
        <end position="71"/>
    </location>
</feature>
<sequence length="589" mass="66884">MKEWFVPYAQKHWRGLVLSAVLMFFALFCAAGLLFTSGYLISKAALQPENILMIYVPIVGVRAFGIFRAVFQYAGRLTSHSTILRILSEMRIRLYHCLEPAALFIRSRFRTGDLLGVLSDDIEHLQDIFLRTALPGGTALLIYALWIGFLGWFDPVFAILLGLYFLILLVVFPLVSLMWAGKAHKRLSGIRHGLYDKLTDAVLGAGDWMMSGRQKDFISSYEGLENQSMLVTRRLNQIKIWRDFVCQLLIGLAVIFLLIWSGHMASGGHMQSTLIAAFVLVTFTISESFVPVSEAVERLPQYREAFTRLSKVDKRDPELPSVADSQPVWPDMREIIIEANHVFYRYKKKDEWALQDLSFRIGQGERVALIGRSGAGKTTLIHTIYGALRPPRGSLTLNGVPAYRFGDNMSEYIAVLDQNPHLFDTSVRNNLALGNEQATEEELVQAAKAVGLHELIEQLPKGYRTQMHEAGSIFSGGEQERLALARILLKQTPVVILDEPTVGLDPITEKKLLQTIFSTLKGKTLIWITHHLTGAEKMDQIFFMENGRFCMKGDHRHLMRTYPRYRRLYQLDVPDHLKHMLDAPFNEDI</sequence>
<feature type="domain" description="ABC transporter" evidence="8">
    <location>
        <begin position="337"/>
        <end position="571"/>
    </location>
</feature>
<protein>
    <submittedName>
        <fullName evidence="10">Thiol reductant ABC exporter subunit CydC</fullName>
    </submittedName>
</protein>
<dbReference type="CDD" id="cd03247">
    <property type="entry name" value="ABCC_cytochrome_bd"/>
    <property type="match status" value="1"/>
</dbReference>
<dbReference type="InterPro" id="IPR027417">
    <property type="entry name" value="P-loop_NTPase"/>
</dbReference>